<proteinExistence type="predicted"/>
<feature type="domain" description="Secretion system C-terminal sorting" evidence="1">
    <location>
        <begin position="346"/>
        <end position="407"/>
    </location>
</feature>
<gene>
    <name evidence="2" type="ORF">GCM10023092_25720</name>
</gene>
<keyword evidence="3" id="KW-1185">Reference proteome</keyword>
<dbReference type="RefSeq" id="WP_344827901.1">
    <property type="nucleotide sequence ID" value="NZ_BAABEZ010000024.1"/>
</dbReference>
<reference evidence="3" key="1">
    <citation type="journal article" date="2019" name="Int. J. Syst. Evol. Microbiol.">
        <title>The Global Catalogue of Microorganisms (GCM) 10K type strain sequencing project: providing services to taxonomists for standard genome sequencing and annotation.</title>
        <authorList>
            <consortium name="The Broad Institute Genomics Platform"/>
            <consortium name="The Broad Institute Genome Sequencing Center for Infectious Disease"/>
            <person name="Wu L."/>
            <person name="Ma J."/>
        </authorList>
    </citation>
    <scope>NUCLEOTIDE SEQUENCE [LARGE SCALE GENOMIC DNA]</scope>
    <source>
        <strain evidence="3">JCM 31921</strain>
    </source>
</reference>
<evidence type="ECO:0000313" key="2">
    <source>
        <dbReference type="EMBL" id="GAA4458039.1"/>
    </source>
</evidence>
<dbReference type="InterPro" id="IPR026444">
    <property type="entry name" value="Secre_tail"/>
</dbReference>
<organism evidence="2 3">
    <name type="scientific">Rurimicrobium arvi</name>
    <dbReference type="NCBI Taxonomy" id="2049916"/>
    <lineage>
        <taxon>Bacteria</taxon>
        <taxon>Pseudomonadati</taxon>
        <taxon>Bacteroidota</taxon>
        <taxon>Chitinophagia</taxon>
        <taxon>Chitinophagales</taxon>
        <taxon>Chitinophagaceae</taxon>
        <taxon>Rurimicrobium</taxon>
    </lineage>
</organism>
<dbReference type="Pfam" id="PF18962">
    <property type="entry name" value="Por_Secre_tail"/>
    <property type="match status" value="1"/>
</dbReference>
<accession>A0ABP8N1M8</accession>
<evidence type="ECO:0000313" key="3">
    <source>
        <dbReference type="Proteomes" id="UP001501410"/>
    </source>
</evidence>
<dbReference type="Gene3D" id="3.40.50.1110">
    <property type="entry name" value="SGNH hydrolase"/>
    <property type="match status" value="1"/>
</dbReference>
<dbReference type="InterPro" id="IPR036514">
    <property type="entry name" value="SGNH_hydro_sf"/>
</dbReference>
<sequence length="415" mass="45338">MNRIITSFIIAFTLCTFQSVRAQKPVNILLIGNSFTAANDLKSIVQNFYTAGGTIANAVAYAPGGISVGDVSMGSAAHMNNPEVFDLIRNTEWDFLVLQDNQGRFALDSGKFPNPALSKVVEGHLMIRDSLHYYHPCAKMIWFSGWGFKDEDTSMIDSITANYRVLNDSAKDVIAPIGPAWRRVILERPVLELWSPDGAHPAMTGSFLTAAVIYGTTSGKDVTINPFNGAVPPPDAMYLKLAAQQTLADPRIRVKSNVDGVKSIPVTWVDPELIGPAGHKEYRWYLGNKRQATTTSEIWRPSKSGNYTVWVKDALGFWYKSCSVPVTVTTAVDEQTLPGRSLTIRPNPASAMVTVLLPEGDQHQKVSCFDWNGREITAPASPVSGGLQLDLSQLGAGIYLLRTEGGARQLLEVVH</sequence>
<dbReference type="Proteomes" id="UP001501410">
    <property type="component" value="Unassembled WGS sequence"/>
</dbReference>
<protein>
    <recommendedName>
        <fullName evidence="1">Secretion system C-terminal sorting domain-containing protein</fullName>
    </recommendedName>
</protein>
<name>A0ABP8N1M8_9BACT</name>
<evidence type="ECO:0000259" key="1">
    <source>
        <dbReference type="Pfam" id="PF18962"/>
    </source>
</evidence>
<dbReference type="EMBL" id="BAABEZ010000024">
    <property type="protein sequence ID" value="GAA4458039.1"/>
    <property type="molecule type" value="Genomic_DNA"/>
</dbReference>
<comment type="caution">
    <text evidence="2">The sequence shown here is derived from an EMBL/GenBank/DDBJ whole genome shotgun (WGS) entry which is preliminary data.</text>
</comment>